<feature type="chain" id="PRO_5043141435" evidence="1">
    <location>
        <begin position="17"/>
        <end position="113"/>
    </location>
</feature>
<gene>
    <name evidence="2" type="ORF">SSLN_LOCUS11942</name>
</gene>
<evidence type="ECO:0000256" key="1">
    <source>
        <dbReference type="SAM" id="SignalP"/>
    </source>
</evidence>
<reference evidence="2 3" key="2">
    <citation type="submission" date="2018-11" db="EMBL/GenBank/DDBJ databases">
        <authorList>
            <consortium name="Pathogen Informatics"/>
        </authorList>
    </citation>
    <scope>NUCLEOTIDE SEQUENCE [LARGE SCALE GENOMIC DNA]</scope>
    <source>
        <strain evidence="2 3">NST_G2</strain>
    </source>
</reference>
<organism evidence="4">
    <name type="scientific">Schistocephalus solidus</name>
    <name type="common">Tapeworm</name>
    <dbReference type="NCBI Taxonomy" id="70667"/>
    <lineage>
        <taxon>Eukaryota</taxon>
        <taxon>Metazoa</taxon>
        <taxon>Spiralia</taxon>
        <taxon>Lophotrochozoa</taxon>
        <taxon>Platyhelminthes</taxon>
        <taxon>Cestoda</taxon>
        <taxon>Eucestoda</taxon>
        <taxon>Diphyllobothriidea</taxon>
        <taxon>Diphyllobothriidae</taxon>
        <taxon>Schistocephalus</taxon>
    </lineage>
</organism>
<dbReference type="EMBL" id="UYSU01036905">
    <property type="protein sequence ID" value="VDL98327.1"/>
    <property type="molecule type" value="Genomic_DNA"/>
</dbReference>
<protein>
    <submittedName>
        <fullName evidence="4">Secreted protein</fullName>
    </submittedName>
</protein>
<name>A0A183T644_SCHSO</name>
<dbReference type="AlphaFoldDB" id="A0A183T644"/>
<dbReference type="WBParaSite" id="SSLN_0001239201-mRNA-1">
    <property type="protein sequence ID" value="SSLN_0001239201-mRNA-1"/>
    <property type="gene ID" value="SSLN_0001239201"/>
</dbReference>
<reference evidence="4" key="1">
    <citation type="submission" date="2016-06" db="UniProtKB">
        <authorList>
            <consortium name="WormBaseParasite"/>
        </authorList>
    </citation>
    <scope>IDENTIFICATION</scope>
</reference>
<accession>A0A183T644</accession>
<evidence type="ECO:0000313" key="2">
    <source>
        <dbReference type="EMBL" id="VDL98327.1"/>
    </source>
</evidence>
<sequence length="113" mass="12233">MLIRWLMRLLPPLAGTQLSPVAPRSWLFPVSTSWATVITGGLNQVRVTGVVSVFTPGTSAPFPLLFPIFRPPCPSLSLLFPAHSSLLSYISSSSSPFSSPLFLQLPLPFSLSH</sequence>
<evidence type="ECO:0000313" key="3">
    <source>
        <dbReference type="Proteomes" id="UP000275846"/>
    </source>
</evidence>
<keyword evidence="3" id="KW-1185">Reference proteome</keyword>
<proteinExistence type="predicted"/>
<dbReference type="Proteomes" id="UP000275846">
    <property type="component" value="Unassembled WGS sequence"/>
</dbReference>
<keyword evidence="1" id="KW-0732">Signal</keyword>
<feature type="signal peptide" evidence="1">
    <location>
        <begin position="1"/>
        <end position="16"/>
    </location>
</feature>
<evidence type="ECO:0000313" key="4">
    <source>
        <dbReference type="WBParaSite" id="SSLN_0001239201-mRNA-1"/>
    </source>
</evidence>